<reference evidence="1 2" key="1">
    <citation type="submission" date="2019-01" db="EMBL/GenBank/DDBJ databases">
        <title>Senegalimassilia sp. nov. KGMB04484 isolated human feces.</title>
        <authorList>
            <person name="Han K.-I."/>
            <person name="Kim J.-S."/>
            <person name="Lee K.C."/>
            <person name="Suh M.K."/>
            <person name="Eom M.K."/>
            <person name="Lee J.H."/>
            <person name="Park S.-H."/>
            <person name="Kang S.W."/>
            <person name="Park J.-E."/>
            <person name="Oh B.S."/>
            <person name="Yu S.Y."/>
            <person name="Choi S.-H."/>
            <person name="Lee D.H."/>
            <person name="Yoon H."/>
            <person name="Kim B.-Y."/>
            <person name="Lee J.H."/>
            <person name="Lee J.-S."/>
        </authorList>
    </citation>
    <scope>NUCLEOTIDE SEQUENCE [LARGE SCALE GENOMIC DNA]</scope>
    <source>
        <strain evidence="1 2">KGMB04484</strain>
    </source>
</reference>
<gene>
    <name evidence="1" type="ORF">ET524_04750</name>
</gene>
<dbReference type="RefSeq" id="WP_129423674.1">
    <property type="nucleotide sequence ID" value="NZ_SDPW01000001.1"/>
</dbReference>
<keyword evidence="2" id="KW-1185">Reference proteome</keyword>
<organism evidence="1 2">
    <name type="scientific">Senegalimassilia faecalis</name>
    <dbReference type="NCBI Taxonomy" id="2509433"/>
    <lineage>
        <taxon>Bacteria</taxon>
        <taxon>Bacillati</taxon>
        <taxon>Actinomycetota</taxon>
        <taxon>Coriobacteriia</taxon>
        <taxon>Coriobacteriales</taxon>
        <taxon>Coriobacteriaceae</taxon>
        <taxon>Senegalimassilia</taxon>
    </lineage>
</organism>
<evidence type="ECO:0000313" key="1">
    <source>
        <dbReference type="EMBL" id="RXZ53866.1"/>
    </source>
</evidence>
<name>A0A4Q2JY49_9ACTN</name>
<accession>A0A4Q2JY49</accession>
<proteinExistence type="predicted"/>
<evidence type="ECO:0000313" key="2">
    <source>
        <dbReference type="Proteomes" id="UP000293345"/>
    </source>
</evidence>
<dbReference type="EMBL" id="SDPW01000001">
    <property type="protein sequence ID" value="RXZ53866.1"/>
    <property type="molecule type" value="Genomic_DNA"/>
</dbReference>
<dbReference type="OrthoDB" id="3238250at2"/>
<comment type="caution">
    <text evidence="1">The sequence shown here is derived from an EMBL/GenBank/DDBJ whole genome shotgun (WGS) entry which is preliminary data.</text>
</comment>
<protein>
    <recommendedName>
        <fullName evidence="3">DNA-binding protein</fullName>
    </recommendedName>
</protein>
<dbReference type="Proteomes" id="UP000293345">
    <property type="component" value="Unassembled WGS sequence"/>
</dbReference>
<sequence>MTDREIRNQTKPFLGWQDFARLFDCGRSKALLLMHEVGVVYIGHAVFVPASKLDDYLAEHGSIDITWPLSEKRRKEARHERR</sequence>
<evidence type="ECO:0008006" key="3">
    <source>
        <dbReference type="Google" id="ProtNLM"/>
    </source>
</evidence>
<dbReference type="AlphaFoldDB" id="A0A4Q2JY49"/>